<comment type="catalytic activity">
    <reaction evidence="3">
        <text>an N-acyl-L-alpha-aminoacyl-tRNA + H2O = an N-acyl-L-amino acid + a tRNA + H(+)</text>
        <dbReference type="Rhea" id="RHEA:54448"/>
        <dbReference type="Rhea" id="RHEA-COMP:10123"/>
        <dbReference type="Rhea" id="RHEA-COMP:13883"/>
        <dbReference type="ChEBI" id="CHEBI:15377"/>
        <dbReference type="ChEBI" id="CHEBI:15378"/>
        <dbReference type="ChEBI" id="CHEBI:59874"/>
        <dbReference type="ChEBI" id="CHEBI:78442"/>
        <dbReference type="ChEBI" id="CHEBI:138191"/>
        <dbReference type="EC" id="3.1.1.29"/>
    </reaction>
</comment>
<dbReference type="Proteomes" id="UP001378592">
    <property type="component" value="Unassembled WGS sequence"/>
</dbReference>
<dbReference type="PANTHER" id="PTHR46194">
    <property type="entry name" value="PEPTIDYL-TRNA HYDROLASE PTRHD1-RELATED"/>
    <property type="match status" value="1"/>
</dbReference>
<dbReference type="EC" id="3.1.1.29" evidence="1"/>
<dbReference type="InterPro" id="IPR002833">
    <property type="entry name" value="PTH2"/>
</dbReference>
<evidence type="ECO:0000256" key="2">
    <source>
        <dbReference type="ARBA" id="ARBA00022801"/>
    </source>
</evidence>
<dbReference type="Pfam" id="PF01981">
    <property type="entry name" value="PTH2"/>
    <property type="match status" value="1"/>
</dbReference>
<dbReference type="SUPFAM" id="SSF102462">
    <property type="entry name" value="Peptidyl-tRNA hydrolase II"/>
    <property type="match status" value="1"/>
</dbReference>
<keyword evidence="2" id="KW-0378">Hydrolase</keyword>
<accession>A0AAN9V0N2</accession>
<reference evidence="4 5" key="1">
    <citation type="submission" date="2024-03" db="EMBL/GenBank/DDBJ databases">
        <title>The genome assembly and annotation of the cricket Gryllus longicercus Weissman &amp; Gray.</title>
        <authorList>
            <person name="Szrajer S."/>
            <person name="Gray D."/>
            <person name="Ylla G."/>
        </authorList>
    </citation>
    <scope>NUCLEOTIDE SEQUENCE [LARGE SCALE GENOMIC DNA]</scope>
    <source>
        <strain evidence="4">DAG 2021-001</strain>
        <tissue evidence="4">Whole body minus gut</tissue>
    </source>
</reference>
<name>A0AAN9V0N2_9ORTH</name>
<dbReference type="InterPro" id="IPR042237">
    <property type="entry name" value="PTRHD1"/>
</dbReference>
<dbReference type="AlphaFoldDB" id="A0AAN9V0N2"/>
<organism evidence="4 5">
    <name type="scientific">Gryllus longicercus</name>
    <dbReference type="NCBI Taxonomy" id="2509291"/>
    <lineage>
        <taxon>Eukaryota</taxon>
        <taxon>Metazoa</taxon>
        <taxon>Ecdysozoa</taxon>
        <taxon>Arthropoda</taxon>
        <taxon>Hexapoda</taxon>
        <taxon>Insecta</taxon>
        <taxon>Pterygota</taxon>
        <taxon>Neoptera</taxon>
        <taxon>Polyneoptera</taxon>
        <taxon>Orthoptera</taxon>
        <taxon>Ensifera</taxon>
        <taxon>Gryllidea</taxon>
        <taxon>Grylloidea</taxon>
        <taxon>Gryllidae</taxon>
        <taxon>Gryllinae</taxon>
        <taxon>Gryllus</taxon>
    </lineage>
</organism>
<dbReference type="EMBL" id="JAZDUA010000764">
    <property type="protein sequence ID" value="KAK7789407.1"/>
    <property type="molecule type" value="Genomic_DNA"/>
</dbReference>
<proteinExistence type="predicted"/>
<keyword evidence="5" id="KW-1185">Reference proteome</keyword>
<sequence length="121" mass="14007">MSKNLVQYIILRGDLLKTWKVGPMIAQACHGVTAVMAKHYSDPYVQEYLQDLDNMHKVVLEAPDLPCIEKLVSVLKENNIDHTVWIEKPENFCTCLVLKPYPKAEVEEYVKEFKLCSRKIK</sequence>
<evidence type="ECO:0000313" key="4">
    <source>
        <dbReference type="EMBL" id="KAK7789407.1"/>
    </source>
</evidence>
<comment type="caution">
    <text evidence="4">The sequence shown here is derived from an EMBL/GenBank/DDBJ whole genome shotgun (WGS) entry which is preliminary data.</text>
</comment>
<evidence type="ECO:0000256" key="3">
    <source>
        <dbReference type="ARBA" id="ARBA00048707"/>
    </source>
</evidence>
<dbReference type="Gene3D" id="3.40.1490.10">
    <property type="entry name" value="Bit1"/>
    <property type="match status" value="1"/>
</dbReference>
<dbReference type="PANTHER" id="PTHR46194:SF1">
    <property type="entry name" value="PEPTIDYL-TRNA HYDROLASE PTRHD1-RELATED"/>
    <property type="match status" value="1"/>
</dbReference>
<dbReference type="InterPro" id="IPR023476">
    <property type="entry name" value="Pep_tRNA_hydro_II_dom_sf"/>
</dbReference>
<dbReference type="GO" id="GO:0004045">
    <property type="term" value="F:peptidyl-tRNA hydrolase activity"/>
    <property type="evidence" value="ECO:0007669"/>
    <property type="project" value="UniProtKB-EC"/>
</dbReference>
<evidence type="ECO:0000313" key="5">
    <source>
        <dbReference type="Proteomes" id="UP001378592"/>
    </source>
</evidence>
<protein>
    <recommendedName>
        <fullName evidence="1">peptidyl-tRNA hydrolase</fullName>
        <ecNumber evidence="1">3.1.1.29</ecNumber>
    </recommendedName>
</protein>
<evidence type="ECO:0000256" key="1">
    <source>
        <dbReference type="ARBA" id="ARBA00013260"/>
    </source>
</evidence>
<gene>
    <name evidence="4" type="ORF">R5R35_010267</name>
</gene>